<gene>
    <name evidence="2" type="ORF">ETE60_24580</name>
    <name evidence="1" type="ORF">ETE75_24660</name>
    <name evidence="3" type="ORF">FXN67_23620</name>
</gene>
<evidence type="ECO:0000313" key="4">
    <source>
        <dbReference type="Proteomes" id="UP000322977"/>
    </source>
</evidence>
<reference evidence="1" key="1">
    <citation type="submission" date="2019-01" db="EMBL/GenBank/DDBJ databases">
        <authorList>
            <person name="Lista F."/>
            <person name="Anselmo A."/>
        </authorList>
    </citation>
    <scope>NUCLEOTIDE SEQUENCE</scope>
    <source>
        <strain evidence="1">13S</strain>
        <strain evidence="2">5S</strain>
    </source>
</reference>
<evidence type="ECO:0000313" key="1">
    <source>
        <dbReference type="EMBL" id="TCX34155.1"/>
    </source>
</evidence>
<proteinExistence type="predicted"/>
<accession>A0A483IQC7</accession>
<name>A0A483IQC7_KLEPN</name>
<evidence type="ECO:0000313" key="3">
    <source>
        <dbReference type="EMBL" id="TYL74287.1"/>
    </source>
</evidence>
<protein>
    <submittedName>
        <fullName evidence="1">Uncharacterized protein</fullName>
    </submittedName>
</protein>
<comment type="caution">
    <text evidence="1">The sequence shown here is derived from an EMBL/GenBank/DDBJ whole genome shotgun (WGS) entry which is preliminary data.</text>
</comment>
<dbReference type="EMBL" id="VSSY01000028">
    <property type="protein sequence ID" value="TYL74287.1"/>
    <property type="molecule type" value="Genomic_DNA"/>
</dbReference>
<sequence>MSVKRLSRPYCPSAIAFIDSRSRQGLSPHIAISLKLSQPCALRLPYRMAGVLFYSPSQKRLGAFPLQSLISCQAYFAAHRSFLL</sequence>
<dbReference type="AlphaFoldDB" id="A0A483IQC7"/>
<dbReference type="EMBL" id="SDCR01000028">
    <property type="protein sequence ID" value="TCX67835.1"/>
    <property type="molecule type" value="Genomic_DNA"/>
</dbReference>
<evidence type="ECO:0000313" key="2">
    <source>
        <dbReference type="EMBL" id="TCX67835.1"/>
    </source>
</evidence>
<reference evidence="3 4" key="2">
    <citation type="submission" date="2019-08" db="EMBL/GenBank/DDBJ databases">
        <title>Phenotypic and genetic characterization of extended-spectrum b-lactamase-producing hypermucoviscous Klebsiella pneumoniae from Chile.</title>
        <authorList>
            <person name="Morales-Leon F."/>
            <person name="Caro C."/>
            <person name="Opazo-Capurro A."/>
            <person name="Lincopan N."/>
            <person name="Dominguez-Yevenes M."/>
            <person name="Lima C."/>
            <person name="Bello-Toledo H."/>
            <person name="Gonzalez-Rocha G."/>
        </authorList>
    </citation>
    <scope>NUCLEOTIDE SEQUENCE [LARGE SCALE GENOMIC DNA]</scope>
    <source>
        <strain evidence="3 4">UCO-494</strain>
    </source>
</reference>
<organism evidence="1">
    <name type="scientific">Klebsiella pneumoniae</name>
    <dbReference type="NCBI Taxonomy" id="573"/>
    <lineage>
        <taxon>Bacteria</taxon>
        <taxon>Pseudomonadati</taxon>
        <taxon>Pseudomonadota</taxon>
        <taxon>Gammaproteobacteria</taxon>
        <taxon>Enterobacterales</taxon>
        <taxon>Enterobacteriaceae</taxon>
        <taxon>Klebsiella/Raoultella group</taxon>
        <taxon>Klebsiella</taxon>
        <taxon>Klebsiella pneumoniae complex</taxon>
    </lineage>
</organism>
<dbReference type="EMBL" id="SDCJ01000028">
    <property type="protein sequence ID" value="TCX34155.1"/>
    <property type="molecule type" value="Genomic_DNA"/>
</dbReference>
<dbReference type="Proteomes" id="UP000322977">
    <property type="component" value="Unassembled WGS sequence"/>
</dbReference>